<reference evidence="1 2" key="1">
    <citation type="journal article" date="2016" name="Proc. Natl. Acad. Sci. U.S.A.">
        <title>Lipid metabolic changes in an early divergent fungus govern the establishment of a mutualistic symbiosis with endobacteria.</title>
        <authorList>
            <person name="Lastovetsky O.A."/>
            <person name="Gaspar M.L."/>
            <person name="Mondo S.J."/>
            <person name="LaButti K.M."/>
            <person name="Sandor L."/>
            <person name="Grigoriev I.V."/>
            <person name="Henry S.A."/>
            <person name="Pawlowska T.E."/>
        </authorList>
    </citation>
    <scope>NUCLEOTIDE SEQUENCE [LARGE SCALE GENOMIC DNA]</scope>
    <source>
        <strain evidence="1 2">ATCC 52813</strain>
    </source>
</reference>
<dbReference type="STRING" id="1340429.A0A2G4SYM9"/>
<evidence type="ECO:0000313" key="2">
    <source>
        <dbReference type="Proteomes" id="UP000242254"/>
    </source>
</evidence>
<dbReference type="GeneID" id="35439429"/>
<protein>
    <submittedName>
        <fullName evidence="1">Uncharacterized protein</fullName>
    </submittedName>
</protein>
<evidence type="ECO:0000313" key="1">
    <source>
        <dbReference type="EMBL" id="PHZ13880.1"/>
    </source>
</evidence>
<sequence>MKDSGANAKKFKAHSLQSAASTNAASLGVPIEQVKLHSNWSLMRNMIEKYCYRPRNKHERGSDIVNTVWRSYQEPHPRSDEPPPMIYEGIYSACPCHQFPKPQTNAQLERREE</sequence>
<gene>
    <name evidence="1" type="ORF">RHIMIDRAFT_235875</name>
</gene>
<organism evidence="1 2">
    <name type="scientific">Rhizopus microsporus ATCC 52813</name>
    <dbReference type="NCBI Taxonomy" id="1340429"/>
    <lineage>
        <taxon>Eukaryota</taxon>
        <taxon>Fungi</taxon>
        <taxon>Fungi incertae sedis</taxon>
        <taxon>Mucoromycota</taxon>
        <taxon>Mucoromycotina</taxon>
        <taxon>Mucoromycetes</taxon>
        <taxon>Mucorales</taxon>
        <taxon>Mucorineae</taxon>
        <taxon>Rhizopodaceae</taxon>
        <taxon>Rhizopus</taxon>
    </lineage>
</organism>
<dbReference type="EMBL" id="KZ303846">
    <property type="protein sequence ID" value="PHZ13880.1"/>
    <property type="molecule type" value="Genomic_DNA"/>
</dbReference>
<dbReference type="RefSeq" id="XP_023467588.1">
    <property type="nucleotide sequence ID" value="XM_023608439.1"/>
</dbReference>
<accession>A0A2G4SYM9</accession>
<name>A0A2G4SYM9_RHIZD</name>
<proteinExistence type="predicted"/>
<dbReference type="Proteomes" id="UP000242254">
    <property type="component" value="Unassembled WGS sequence"/>
</dbReference>
<keyword evidence="2" id="KW-1185">Reference proteome</keyword>
<dbReference type="AlphaFoldDB" id="A0A2G4SYM9"/>